<comment type="catalytic activity">
    <reaction evidence="12">
        <text>K(+)(in) = K(+)(out)</text>
        <dbReference type="Rhea" id="RHEA:29463"/>
        <dbReference type="ChEBI" id="CHEBI:29103"/>
    </reaction>
</comment>
<keyword evidence="5 13" id="KW-0812">Transmembrane</keyword>
<organism evidence="14">
    <name type="scientific">Enterococcus faecium</name>
    <name type="common">Streptococcus faecium</name>
    <dbReference type="NCBI Taxonomy" id="1352"/>
    <lineage>
        <taxon>Bacteria</taxon>
        <taxon>Bacillati</taxon>
        <taxon>Bacillota</taxon>
        <taxon>Bacilli</taxon>
        <taxon>Lactobacillales</taxon>
        <taxon>Enterococcaceae</taxon>
        <taxon>Enterococcus</taxon>
    </lineage>
</organism>
<keyword evidence="3" id="KW-0813">Transport</keyword>
<dbReference type="RefSeq" id="WP_172686677.1">
    <property type="nucleotide sequence ID" value="NZ_KP342511.1"/>
</dbReference>
<keyword evidence="14" id="KW-0614">Plasmid</keyword>
<evidence type="ECO:0000256" key="4">
    <source>
        <dbReference type="ARBA" id="ARBA00022538"/>
    </source>
</evidence>
<dbReference type="AlphaFoldDB" id="A0A0D5MB98"/>
<name>A0A0D5MB98_ENTFC</name>
<dbReference type="GO" id="GO:0005267">
    <property type="term" value="F:potassium channel activity"/>
    <property type="evidence" value="ECO:0007669"/>
    <property type="project" value="UniProtKB-KW"/>
</dbReference>
<dbReference type="GO" id="GO:0016020">
    <property type="term" value="C:membrane"/>
    <property type="evidence" value="ECO:0007669"/>
    <property type="project" value="UniProtKB-SubCell"/>
</dbReference>
<keyword evidence="8 13" id="KW-1133">Transmembrane helix</keyword>
<feature type="transmembrane region" description="Helical" evidence="13">
    <location>
        <begin position="38"/>
        <end position="57"/>
    </location>
</feature>
<evidence type="ECO:0000256" key="13">
    <source>
        <dbReference type="SAM" id="Phobius"/>
    </source>
</evidence>
<evidence type="ECO:0000256" key="11">
    <source>
        <dbReference type="ARBA" id="ARBA00023303"/>
    </source>
</evidence>
<geneLocation type="plasmid" evidence="14">
    <name>pEfm12493</name>
</geneLocation>
<evidence type="ECO:0000256" key="6">
    <source>
        <dbReference type="ARBA" id="ARBA00022826"/>
    </source>
</evidence>
<feature type="transmembrane region" description="Helical" evidence="13">
    <location>
        <begin position="73"/>
        <end position="95"/>
    </location>
</feature>
<dbReference type="PANTHER" id="PTHR31462:SF5">
    <property type="entry name" value="ENDOSOMAL_LYSOSOMAL PROTON CHANNEL TMEM175"/>
    <property type="match status" value="1"/>
</dbReference>
<comment type="similarity">
    <text evidence="2">Belongs to the TMEM175 family.</text>
</comment>
<accession>A0A0D5MB98</accession>
<evidence type="ECO:0000256" key="2">
    <source>
        <dbReference type="ARBA" id="ARBA00006920"/>
    </source>
</evidence>
<keyword evidence="9" id="KW-0406">Ion transport</keyword>
<feature type="transmembrane region" description="Helical" evidence="13">
    <location>
        <begin position="101"/>
        <end position="123"/>
    </location>
</feature>
<evidence type="ECO:0000256" key="1">
    <source>
        <dbReference type="ARBA" id="ARBA00004141"/>
    </source>
</evidence>
<reference evidence="14" key="1">
    <citation type="journal article" date="2015" name="J. Antimicrob. Chemother.">
        <title>Vancomycin-resistant Enterococcus faecium harbouring vanN in Canada: a case and complete sequence of pEfm12493 harbouring the vanN operon.</title>
        <authorList>
            <person name="Boyd D.A."/>
            <person name="Levesque S."/>
            <person name="Picard A.C."/>
            <person name="Golding G.R."/>
        </authorList>
    </citation>
    <scope>NUCLEOTIDE SEQUENCE</scope>
    <source>
        <strain evidence="14">N12-493</strain>
        <plasmid evidence="14">pEfm12493</plasmid>
    </source>
</reference>
<gene>
    <name evidence="14" type="ORF">pEfm12493_125</name>
</gene>
<keyword evidence="4" id="KW-0633">Potassium transport</keyword>
<keyword evidence="11" id="KW-0407">Ion channel</keyword>
<feature type="transmembrane region" description="Helical" evidence="13">
    <location>
        <begin position="12"/>
        <end position="32"/>
    </location>
</feature>
<evidence type="ECO:0000256" key="10">
    <source>
        <dbReference type="ARBA" id="ARBA00023136"/>
    </source>
</evidence>
<comment type="subcellular location">
    <subcellularLocation>
        <location evidence="1">Membrane</location>
        <topology evidence="1">Multi-pass membrane protein</topology>
    </subcellularLocation>
</comment>
<dbReference type="EMBL" id="KP342511">
    <property type="protein sequence ID" value="AJY53609.1"/>
    <property type="molecule type" value="Genomic_DNA"/>
</dbReference>
<keyword evidence="7" id="KW-0630">Potassium</keyword>
<proteinExistence type="inferred from homology"/>
<evidence type="ECO:0000256" key="3">
    <source>
        <dbReference type="ARBA" id="ARBA00022448"/>
    </source>
</evidence>
<feature type="transmembrane region" description="Helical" evidence="13">
    <location>
        <begin position="169"/>
        <end position="186"/>
    </location>
</feature>
<keyword evidence="10 13" id="KW-0472">Membrane</keyword>
<evidence type="ECO:0000256" key="7">
    <source>
        <dbReference type="ARBA" id="ARBA00022958"/>
    </source>
</evidence>
<evidence type="ECO:0008006" key="15">
    <source>
        <dbReference type="Google" id="ProtNLM"/>
    </source>
</evidence>
<feature type="transmembrane region" description="Helical" evidence="13">
    <location>
        <begin position="143"/>
        <end position="163"/>
    </location>
</feature>
<dbReference type="PANTHER" id="PTHR31462">
    <property type="entry name" value="ENDOSOMAL/LYSOSOMAL POTASSIUM CHANNEL TMEM175"/>
    <property type="match status" value="1"/>
</dbReference>
<keyword evidence="6" id="KW-0631">Potassium channel</keyword>
<sequence length="196" mass="22799">MNGSKLRLELFSDAIFAIIITIAVLEIPLPTSSSYTEFFKSILIFALSFFIIASYWNDHRRLFEHIKRVSEPLVFYNVCFIFNISLIPIFTKWAIERRDSSMPIVLFGVLVLFINFSFGRLTATGLKLSEMKKNILKKYSKFFYLREFITYIFFSIIILVSYFHPNVGLGLFIGMPIMNFIVSAYGRKDGFDKVTK</sequence>
<evidence type="ECO:0000256" key="9">
    <source>
        <dbReference type="ARBA" id="ARBA00023065"/>
    </source>
</evidence>
<dbReference type="Pfam" id="PF06736">
    <property type="entry name" value="TMEM175"/>
    <property type="match status" value="1"/>
</dbReference>
<evidence type="ECO:0000256" key="5">
    <source>
        <dbReference type="ARBA" id="ARBA00022692"/>
    </source>
</evidence>
<evidence type="ECO:0000256" key="8">
    <source>
        <dbReference type="ARBA" id="ARBA00022989"/>
    </source>
</evidence>
<dbReference type="GO" id="GO:0015252">
    <property type="term" value="F:proton channel activity"/>
    <property type="evidence" value="ECO:0007669"/>
    <property type="project" value="InterPro"/>
</dbReference>
<dbReference type="InterPro" id="IPR010617">
    <property type="entry name" value="TMEM175-like"/>
</dbReference>
<evidence type="ECO:0000313" key="14">
    <source>
        <dbReference type="EMBL" id="AJY53609.1"/>
    </source>
</evidence>
<evidence type="ECO:0000256" key="12">
    <source>
        <dbReference type="ARBA" id="ARBA00034430"/>
    </source>
</evidence>
<protein>
    <recommendedName>
        <fullName evidence="15">DUF1211 domain-containing protein</fullName>
    </recommendedName>
</protein>